<keyword evidence="1" id="KW-0238">DNA-binding</keyword>
<dbReference type="EMBL" id="FOXH01000017">
    <property type="protein sequence ID" value="SFQ40386.1"/>
    <property type="molecule type" value="Genomic_DNA"/>
</dbReference>
<dbReference type="AlphaFoldDB" id="A0A1I5Y859"/>
<dbReference type="RefSeq" id="WP_092019343.1">
    <property type="nucleotide sequence ID" value="NZ_FOXH01000017.1"/>
</dbReference>
<dbReference type="InterPro" id="IPR010998">
    <property type="entry name" value="Integrase_recombinase_N"/>
</dbReference>
<reference evidence="2 3" key="1">
    <citation type="submission" date="2016-10" db="EMBL/GenBank/DDBJ databases">
        <authorList>
            <person name="de Groot N.N."/>
        </authorList>
    </citation>
    <scope>NUCLEOTIDE SEQUENCE [LARGE SCALE GENOMIC DNA]</scope>
    <source>
        <strain evidence="3">E92,LMG 26720,CCM 7988</strain>
    </source>
</reference>
<dbReference type="OrthoDB" id="1094492at2"/>
<name>A0A1I5Y859_9BACT</name>
<dbReference type="GO" id="GO:0003677">
    <property type="term" value="F:DNA binding"/>
    <property type="evidence" value="ECO:0007669"/>
    <property type="project" value="UniProtKB-KW"/>
</dbReference>
<accession>A0A1I5Y859</accession>
<protein>
    <submittedName>
        <fullName evidence="2">Uncharacterized protein</fullName>
    </submittedName>
</protein>
<sequence>MTQNRIHKGFSVGYAIEKKDWNVKRSEVRTSHPLSVIINAAIQSKRKGVVQKSEVSMLLPCRKVKVELVGESFIDYYIKEISLPQIQEPVLNKLIGYPEEADLLFSEINPTWIQKYHEHLSELGNDYNTINQNLRCHYKPRDRVSPFYGYYNATILCTINPLKVKKILNWNFGSISQLLETIPKLLWKNR</sequence>
<evidence type="ECO:0000313" key="3">
    <source>
        <dbReference type="Proteomes" id="UP000199306"/>
    </source>
</evidence>
<proteinExistence type="predicted"/>
<organism evidence="2 3">
    <name type="scientific">Pseudarcicella hirudinis</name>
    <dbReference type="NCBI Taxonomy" id="1079859"/>
    <lineage>
        <taxon>Bacteria</taxon>
        <taxon>Pseudomonadati</taxon>
        <taxon>Bacteroidota</taxon>
        <taxon>Cytophagia</taxon>
        <taxon>Cytophagales</taxon>
        <taxon>Flectobacillaceae</taxon>
        <taxon>Pseudarcicella</taxon>
    </lineage>
</organism>
<gene>
    <name evidence="2" type="ORF">SAMN04515674_11786</name>
</gene>
<evidence type="ECO:0000313" key="2">
    <source>
        <dbReference type="EMBL" id="SFQ40386.1"/>
    </source>
</evidence>
<keyword evidence="3" id="KW-1185">Reference proteome</keyword>
<evidence type="ECO:0000256" key="1">
    <source>
        <dbReference type="ARBA" id="ARBA00023125"/>
    </source>
</evidence>
<dbReference type="Gene3D" id="1.10.150.130">
    <property type="match status" value="1"/>
</dbReference>
<dbReference type="Proteomes" id="UP000199306">
    <property type="component" value="Unassembled WGS sequence"/>
</dbReference>